<evidence type="ECO:0000256" key="8">
    <source>
        <dbReference type="SAM" id="MobiDB-lite"/>
    </source>
</evidence>
<dbReference type="SUPFAM" id="SSF74788">
    <property type="entry name" value="Cullin repeat-like"/>
    <property type="match status" value="1"/>
</dbReference>
<proteinExistence type="inferred from homology"/>
<dbReference type="GO" id="GO:0006893">
    <property type="term" value="P:Golgi to plasma membrane transport"/>
    <property type="evidence" value="ECO:0007669"/>
    <property type="project" value="TreeGrafter"/>
</dbReference>
<evidence type="ECO:0000256" key="5">
    <source>
        <dbReference type="ARBA" id="ARBA00022483"/>
    </source>
</evidence>
<dbReference type="FunFam" id="1.20.58.1210:FF:000009">
    <property type="entry name" value="Exocyst complex component EXO84"/>
    <property type="match status" value="1"/>
</dbReference>
<dbReference type="GO" id="GO:0006887">
    <property type="term" value="P:exocytosis"/>
    <property type="evidence" value="ECO:0007669"/>
    <property type="project" value="UniProtKB-KW"/>
</dbReference>
<comment type="subcellular location">
    <subcellularLocation>
        <location evidence="1">Cytoplasmic vesicle</location>
        <location evidence="1">Secretory vesicle</location>
    </subcellularLocation>
</comment>
<dbReference type="InterPro" id="IPR042561">
    <property type="entry name" value="Exo84_C_1"/>
</dbReference>
<evidence type="ECO:0000313" key="10">
    <source>
        <dbReference type="EMBL" id="KGR07350.1"/>
    </source>
</evidence>
<dbReference type="Gene3D" id="1.20.58.1210">
    <property type="entry name" value="Exo84p, N-terminal helical domain"/>
    <property type="match status" value="1"/>
</dbReference>
<dbReference type="InterPro" id="IPR042560">
    <property type="entry name" value="Exo84_C_2"/>
</dbReference>
<keyword evidence="5" id="KW-0268">Exocytosis</keyword>
<feature type="compositionally biased region" description="Basic and acidic residues" evidence="8">
    <location>
        <begin position="247"/>
        <end position="256"/>
    </location>
</feature>
<evidence type="ECO:0000259" key="9">
    <source>
        <dbReference type="Pfam" id="PF16528"/>
    </source>
</evidence>
<dbReference type="Proteomes" id="UP000030161">
    <property type="component" value="Unassembled WGS sequence"/>
</dbReference>
<accession>A0AB34PN88</accession>
<dbReference type="Gene3D" id="2.30.29.30">
    <property type="entry name" value="Pleckstrin-homology domain (PH domain)/Phosphotyrosine-binding domain (PTB)"/>
    <property type="match status" value="1"/>
</dbReference>
<dbReference type="InterPro" id="IPR033961">
    <property type="entry name" value="Exo84"/>
</dbReference>
<evidence type="ECO:0000256" key="4">
    <source>
        <dbReference type="ARBA" id="ARBA00022448"/>
    </source>
</evidence>
<protein>
    <recommendedName>
        <fullName evidence="3">Exocyst complex component EXO84</fullName>
    </recommendedName>
</protein>
<evidence type="ECO:0000256" key="3">
    <source>
        <dbReference type="ARBA" id="ARBA00021269"/>
    </source>
</evidence>
<feature type="compositionally biased region" description="Polar residues" evidence="8">
    <location>
        <begin position="438"/>
        <end position="447"/>
    </location>
</feature>
<dbReference type="GO" id="GO:0015031">
    <property type="term" value="P:protein transport"/>
    <property type="evidence" value="ECO:0007669"/>
    <property type="project" value="UniProtKB-KW"/>
</dbReference>
<organism evidence="10 11">
    <name type="scientific">Candida albicans P78048</name>
    <dbReference type="NCBI Taxonomy" id="1094989"/>
    <lineage>
        <taxon>Eukaryota</taxon>
        <taxon>Fungi</taxon>
        <taxon>Dikarya</taxon>
        <taxon>Ascomycota</taxon>
        <taxon>Saccharomycotina</taxon>
        <taxon>Pichiomycetes</taxon>
        <taxon>Debaryomycetaceae</taxon>
        <taxon>Candida/Lodderomyces clade</taxon>
        <taxon>Candida</taxon>
    </lineage>
</organism>
<evidence type="ECO:0000256" key="6">
    <source>
        <dbReference type="ARBA" id="ARBA00022927"/>
    </source>
</evidence>
<evidence type="ECO:0000256" key="1">
    <source>
        <dbReference type="ARBA" id="ARBA00004398"/>
    </source>
</evidence>
<evidence type="ECO:0000256" key="7">
    <source>
        <dbReference type="SAM" id="Coils"/>
    </source>
</evidence>
<feature type="compositionally biased region" description="Low complexity" evidence="8">
    <location>
        <begin position="70"/>
        <end position="83"/>
    </location>
</feature>
<comment type="caution">
    <text evidence="10">The sequence shown here is derived from an EMBL/GenBank/DDBJ whole genome shotgun (WGS) entry which is preliminary data.</text>
</comment>
<dbReference type="Pfam" id="PF16528">
    <property type="entry name" value="Exo84_C"/>
    <property type="match status" value="1"/>
</dbReference>
<keyword evidence="6" id="KW-0653">Protein transport</keyword>
<dbReference type="Gene3D" id="1.20.58.1220">
    <property type="entry name" value="Exo84p, C-terminal helical domain"/>
    <property type="match status" value="1"/>
</dbReference>
<dbReference type="AlphaFoldDB" id="A0AB34PN88"/>
<sequence>MDNLDPNSSLQVEKLRNRKSRAVWQNNNTTTHNNPYANLSTGEKSRSRHNTGSSYVSPYGGGNGEENAYTGNNNKSNTSGNLLQVPGAGGGGDLNSNKKQSRRMSIHVSARQHGRSFSQTGPIDMANLPALPKIGGVTTSGVGGAGGDVMTRTWGLTIEQKIFKELSQGSAAEVDDYYKTLLKQKNLITRDIKDNINQNQKNILQLTKDLKETQEELIELRGTTKELYEVLGYFKESAQRRLELEFEPETQKELHSPQKSNQLGIPSNKKKDRSSIMVLKKMWDSQLQSLFKHVDGASKFVQPLPNRHIVAESGRWFEVNVGNWKPSYPTHLFIFNDLILIAVKKSSSSSQEPTTGGSNGGSKSRLQAVQCWPLTQVSLQQIKSPKKDDDKMYFINLKSKSLSYVYSTDRYDHFVKVTEAFNKGRNEMIQSERLLDSRLSSPSNNNGDSKEEKRQLRESLRNSGNYKEGVTDDAGGAATGGGRKSAGTPNRNSTDYVLHDISARVHSRNRSQDLGNNFKLANNGKSQFFNEIKTLEDRLDDVDVEISHNQYAEAVELISIIESKLRNIENALTNQRNGGKNVNIADELLLLDVSKLKIKNRKENVSNGLIFDLQHNIAKLKQDDIDNILTLFDNLEQLDRGVQGYLDSMSAYLSTTVSKLIVGLQGSTKIDVVNYLSNLMVINVSIVKRTIQTYEQIIAPILKRHGDVDSSGLINWCIDEFTKLCKQIKKHLYGTLLISSGINMETDEPIYKVKERKLYDNFLKIMQPQLEELKSVGLNVDYIFESILNLE</sequence>
<feature type="region of interest" description="Disordered" evidence="8">
    <location>
        <begin position="16"/>
        <end position="101"/>
    </location>
</feature>
<dbReference type="InterPro" id="IPR011993">
    <property type="entry name" value="PH-like_dom_sf"/>
</dbReference>
<keyword evidence="7" id="KW-0175">Coiled coil</keyword>
<evidence type="ECO:0000313" key="11">
    <source>
        <dbReference type="Proteomes" id="UP000030161"/>
    </source>
</evidence>
<reference evidence="10 11" key="1">
    <citation type="submission" date="2013-12" db="EMBL/GenBank/DDBJ databases">
        <title>The Genome Sequence of Candida albicans P78048.</title>
        <authorList>
            <consortium name="The Broad Institute Genome Sequencing Platform"/>
            <consortium name="The Broad Institute Genome Sequencing Center for Infectious Disease"/>
            <person name="Cuomo C."/>
            <person name="Bennett R."/>
            <person name="Hirakawa M."/>
            <person name="Noverr M."/>
            <person name="Mitchell A."/>
            <person name="Young S.K."/>
            <person name="Zeng Q."/>
            <person name="Gargeya S."/>
            <person name="Fitzgerald M."/>
            <person name="Abouelleil A."/>
            <person name="Alvarado L."/>
            <person name="Berlin A.M."/>
            <person name="Chapman S.B."/>
            <person name="Dewar J."/>
            <person name="Goldberg J."/>
            <person name="Griggs A."/>
            <person name="Gujja S."/>
            <person name="Hansen M."/>
            <person name="Howarth C."/>
            <person name="Imamovic A."/>
            <person name="Larimer J."/>
            <person name="McCowan C."/>
            <person name="Murphy C."/>
            <person name="Pearson M."/>
            <person name="Priest M."/>
            <person name="Roberts A."/>
            <person name="Saif S."/>
            <person name="Shea T."/>
            <person name="Sykes S."/>
            <person name="Wortman J."/>
            <person name="Nusbaum C."/>
            <person name="Birren B."/>
        </authorList>
    </citation>
    <scope>NUCLEOTIDE SEQUENCE [LARGE SCALE GENOMIC DNA]</scope>
    <source>
        <strain evidence="10 11">P78048</strain>
    </source>
</reference>
<feature type="compositionally biased region" description="Polar residues" evidence="8">
    <location>
        <begin position="23"/>
        <end position="42"/>
    </location>
</feature>
<dbReference type="PANTHER" id="PTHR21426">
    <property type="entry name" value="EXOCYST COMPLEX COMPONENT 8"/>
    <property type="match status" value="1"/>
</dbReference>
<dbReference type="InterPro" id="IPR016159">
    <property type="entry name" value="Cullin_repeat-like_dom_sf"/>
</dbReference>
<keyword evidence="4" id="KW-0813">Transport</keyword>
<feature type="coiled-coil region" evidence="7">
    <location>
        <begin position="196"/>
        <end position="223"/>
    </location>
</feature>
<gene>
    <name evidence="10" type="ORF">MG3_04626</name>
</gene>
<feature type="compositionally biased region" description="Basic and acidic residues" evidence="8">
    <location>
        <begin position="448"/>
        <end position="460"/>
    </location>
</feature>
<dbReference type="Pfam" id="PF25345">
    <property type="entry name" value="PH_EXO84"/>
    <property type="match status" value="1"/>
</dbReference>
<dbReference type="GO" id="GO:0000145">
    <property type="term" value="C:exocyst"/>
    <property type="evidence" value="ECO:0007669"/>
    <property type="project" value="InterPro"/>
</dbReference>
<feature type="region of interest" description="Disordered" evidence="8">
    <location>
        <begin position="432"/>
        <end position="495"/>
    </location>
</feature>
<name>A0AB34PN88_CANAX</name>
<dbReference type="GO" id="GO:0030133">
    <property type="term" value="C:transport vesicle"/>
    <property type="evidence" value="ECO:0007669"/>
    <property type="project" value="UniProtKB-SubCell"/>
</dbReference>
<dbReference type="EMBL" id="AJIX01000033">
    <property type="protein sequence ID" value="KGR07350.1"/>
    <property type="molecule type" value="Genomic_DNA"/>
</dbReference>
<dbReference type="PANTHER" id="PTHR21426:SF12">
    <property type="entry name" value="EXOCYST COMPLEX COMPONENT 8"/>
    <property type="match status" value="1"/>
</dbReference>
<feature type="domain" description="Exocyst component Exo84 C-terminal" evidence="9">
    <location>
        <begin position="534"/>
        <end position="780"/>
    </location>
</feature>
<comment type="similarity">
    <text evidence="2">Belongs to the EXO84 family.</text>
</comment>
<evidence type="ECO:0000256" key="2">
    <source>
        <dbReference type="ARBA" id="ARBA00007210"/>
    </source>
</evidence>
<dbReference type="InterPro" id="IPR032403">
    <property type="entry name" value="Exo84_C"/>
</dbReference>
<feature type="region of interest" description="Disordered" evidence="8">
    <location>
        <begin position="247"/>
        <end position="271"/>
    </location>
</feature>